<evidence type="ECO:0000256" key="3">
    <source>
        <dbReference type="ARBA" id="ARBA00022723"/>
    </source>
</evidence>
<dbReference type="InterPro" id="IPR048445">
    <property type="entry name" value="DncV-like_NTFase"/>
</dbReference>
<evidence type="ECO:0000313" key="15">
    <source>
        <dbReference type="EMBL" id="MET4724842.1"/>
    </source>
</evidence>
<organism evidence="15 16">
    <name type="scientific">Bradyrhizobium japonicum</name>
    <dbReference type="NCBI Taxonomy" id="375"/>
    <lineage>
        <taxon>Bacteria</taxon>
        <taxon>Pseudomonadati</taxon>
        <taxon>Pseudomonadota</taxon>
        <taxon>Alphaproteobacteria</taxon>
        <taxon>Hyphomicrobiales</taxon>
        <taxon>Nitrobacteraceae</taxon>
        <taxon>Bradyrhizobium</taxon>
    </lineage>
</organism>
<evidence type="ECO:0000313" key="16">
    <source>
        <dbReference type="Proteomes" id="UP001549291"/>
    </source>
</evidence>
<dbReference type="InterPro" id="IPR047805">
    <property type="entry name" value="GAMP_synthase"/>
</dbReference>
<evidence type="ECO:0000256" key="8">
    <source>
        <dbReference type="ARBA" id="ARBA00023118"/>
    </source>
</evidence>
<dbReference type="RefSeq" id="WP_354270485.1">
    <property type="nucleotide sequence ID" value="NZ_JBEPTQ010000002.1"/>
</dbReference>
<dbReference type="Proteomes" id="UP001549291">
    <property type="component" value="Unassembled WGS sequence"/>
</dbReference>
<keyword evidence="16" id="KW-1185">Reference proteome</keyword>
<feature type="domain" description="Cyclic GMP-AMP synthase C-terminal" evidence="14">
    <location>
        <begin position="251"/>
        <end position="379"/>
    </location>
</feature>
<reference evidence="15 16" key="1">
    <citation type="submission" date="2024-06" db="EMBL/GenBank/DDBJ databases">
        <title>Genomic Encyclopedia of Type Strains, Phase V (KMG-V): Genome sequencing to study the core and pangenomes of soil and plant-associated prokaryotes.</title>
        <authorList>
            <person name="Whitman W."/>
        </authorList>
    </citation>
    <scope>NUCLEOTIDE SEQUENCE [LARGE SCALE GENOMIC DNA]</scope>
    <source>
        <strain evidence="15 16">USDA 160</strain>
    </source>
</reference>
<proteinExistence type="predicted"/>
<sequence length="411" mass="46101">MQAVPDARIAEPSVASDCNQEGTTVANVDKLLHGAQGGVDLLAKLELLADEQDKLQNAKRKIRDHLRAVIGSETKRQLGRQITPRFFTQGSEAYKLLNRRAWMPPQQVDVDDGLYLPMTFVKGNGPAEAAKLYFDIIDAALKVLIKREKWKGFEEKDTCARVIIDDCLHVDVPLYAIPDDQFARLTKAAMDRAIADSEDNIDFMGSRKMRIDRWDQVDSDKVLLAHRKDNWKPSDPRKIHDWFLNAVDFYGELLRRECRYLKAWRDYHKLEHISSIILMACAFYAFEDVGHLSVPRRDDLALLEVTSRLADMFAGEILNPTDTAEVLGSSWTREQRQLAIKAANAMHEQLDDAINHCYLPEVAVDHLKAIFGERIPNRPDLVKAHAAAAAAVVAAPAIISPAPSVGRSTSG</sequence>
<dbReference type="Pfam" id="PF21654">
    <property type="entry name" value="DncV-like_NTFase"/>
    <property type="match status" value="1"/>
</dbReference>
<name>A0ABV2S8E6_BRAJP</name>
<dbReference type="EMBL" id="JBEPTQ010000002">
    <property type="protein sequence ID" value="MET4724842.1"/>
    <property type="molecule type" value="Genomic_DNA"/>
</dbReference>
<evidence type="ECO:0000256" key="5">
    <source>
        <dbReference type="ARBA" id="ARBA00022840"/>
    </source>
</evidence>
<dbReference type="NCBIfam" id="NF041078">
    <property type="entry name" value="cGAS"/>
    <property type="match status" value="1"/>
</dbReference>
<evidence type="ECO:0000259" key="14">
    <source>
        <dbReference type="Pfam" id="PF21713"/>
    </source>
</evidence>
<comment type="catalytic activity">
    <reaction evidence="11">
        <text>GTP + ATP = 3',3'-cGAMP + 2 diphosphate</text>
        <dbReference type="Rhea" id="RHEA:35647"/>
        <dbReference type="ChEBI" id="CHEBI:30616"/>
        <dbReference type="ChEBI" id="CHEBI:33019"/>
        <dbReference type="ChEBI" id="CHEBI:37565"/>
        <dbReference type="ChEBI" id="CHEBI:71501"/>
    </reaction>
    <physiologicalReaction direction="left-to-right" evidence="11">
        <dbReference type="Rhea" id="RHEA:35648"/>
    </physiologicalReaction>
</comment>
<evidence type="ECO:0000256" key="10">
    <source>
        <dbReference type="ARBA" id="ARBA00044145"/>
    </source>
</evidence>
<evidence type="ECO:0000256" key="12">
    <source>
        <dbReference type="SAM" id="Coils"/>
    </source>
</evidence>
<feature type="coiled-coil region" evidence="12">
    <location>
        <begin position="41"/>
        <end position="68"/>
    </location>
</feature>
<keyword evidence="5" id="KW-0067">ATP-binding</keyword>
<comment type="caution">
    <text evidence="15">The sequence shown here is derived from an EMBL/GenBank/DDBJ whole genome shotgun (WGS) entry which is preliminary data.</text>
</comment>
<protein>
    <recommendedName>
        <fullName evidence="10">Cyclic GMP-AMP synthase</fullName>
    </recommendedName>
</protein>
<evidence type="ECO:0000256" key="2">
    <source>
        <dbReference type="ARBA" id="ARBA00022695"/>
    </source>
</evidence>
<feature type="domain" description="Cyclic GMP-AMP synthase DncV-like nucleotidyltransferase" evidence="13">
    <location>
        <begin position="84"/>
        <end position="175"/>
    </location>
</feature>
<evidence type="ECO:0000259" key="13">
    <source>
        <dbReference type="Pfam" id="PF21654"/>
    </source>
</evidence>
<keyword evidence="9" id="KW-0342">GTP-binding</keyword>
<evidence type="ECO:0000256" key="6">
    <source>
        <dbReference type="ARBA" id="ARBA00022842"/>
    </source>
</evidence>
<keyword evidence="4" id="KW-0547">Nucleotide-binding</keyword>
<keyword evidence="6" id="KW-0460">Magnesium</keyword>
<evidence type="ECO:0000256" key="1">
    <source>
        <dbReference type="ARBA" id="ARBA00022679"/>
    </source>
</evidence>
<evidence type="ECO:0000256" key="7">
    <source>
        <dbReference type="ARBA" id="ARBA00023080"/>
    </source>
</evidence>
<keyword evidence="3" id="KW-0479">Metal-binding</keyword>
<evidence type="ECO:0000256" key="11">
    <source>
        <dbReference type="ARBA" id="ARBA00048304"/>
    </source>
</evidence>
<keyword evidence="1" id="KW-0808">Transferase</keyword>
<evidence type="ECO:0000256" key="4">
    <source>
        <dbReference type="ARBA" id="ARBA00022741"/>
    </source>
</evidence>
<accession>A0ABV2S8E6</accession>
<gene>
    <name evidence="15" type="ORF">ABIF63_008948</name>
</gene>
<keyword evidence="8" id="KW-0051">Antiviral defense</keyword>
<dbReference type="InterPro" id="IPR048446">
    <property type="entry name" value="DncV_C"/>
</dbReference>
<keyword evidence="2" id="KW-0548">Nucleotidyltransferase</keyword>
<keyword evidence="7" id="KW-0546">Nucleotide metabolism</keyword>
<dbReference type="Pfam" id="PF21713">
    <property type="entry name" value="DncV_C"/>
    <property type="match status" value="1"/>
</dbReference>
<evidence type="ECO:0000256" key="9">
    <source>
        <dbReference type="ARBA" id="ARBA00023134"/>
    </source>
</evidence>
<keyword evidence="12" id="KW-0175">Coiled coil</keyword>